<proteinExistence type="predicted"/>
<dbReference type="AlphaFoldDB" id="A0A0A9C283"/>
<dbReference type="GO" id="GO:0046983">
    <property type="term" value="F:protein dimerization activity"/>
    <property type="evidence" value="ECO:0007669"/>
    <property type="project" value="InterPro"/>
</dbReference>
<dbReference type="InterPro" id="IPR008906">
    <property type="entry name" value="HATC_C_dom"/>
</dbReference>
<reference evidence="3" key="1">
    <citation type="submission" date="2014-09" db="EMBL/GenBank/DDBJ databases">
        <authorList>
            <person name="Magalhaes I.L.F."/>
            <person name="Oliveira U."/>
            <person name="Santos F.R."/>
            <person name="Vidigal T.H.D.A."/>
            <person name="Brescovit A.D."/>
            <person name="Santos A.J."/>
        </authorList>
    </citation>
    <scope>NUCLEOTIDE SEQUENCE</scope>
    <source>
        <tissue evidence="3">Shoot tissue taken approximately 20 cm above the soil surface</tissue>
    </source>
</reference>
<dbReference type="SUPFAM" id="SSF53098">
    <property type="entry name" value="Ribonuclease H-like"/>
    <property type="match status" value="1"/>
</dbReference>
<dbReference type="Pfam" id="PF14372">
    <property type="entry name" value="hAT-like_RNase-H"/>
    <property type="match status" value="1"/>
</dbReference>
<accession>A0A0A9C283</accession>
<feature type="domain" description="HAT C-terminal dimerisation" evidence="1">
    <location>
        <begin position="311"/>
        <end position="357"/>
    </location>
</feature>
<feature type="domain" description="hAT-like transposase RNase-H fold" evidence="2">
    <location>
        <begin position="161"/>
        <end position="261"/>
    </location>
</feature>
<dbReference type="EMBL" id="GBRH01228229">
    <property type="protein sequence ID" value="JAD69666.1"/>
    <property type="molecule type" value="Transcribed_RNA"/>
</dbReference>
<reference evidence="3" key="2">
    <citation type="journal article" date="2015" name="Data Brief">
        <title>Shoot transcriptome of the giant reed, Arundo donax.</title>
        <authorList>
            <person name="Barrero R.A."/>
            <person name="Guerrero F.D."/>
            <person name="Moolhuijzen P."/>
            <person name="Goolsby J.A."/>
            <person name="Tidwell J."/>
            <person name="Bellgard S.E."/>
            <person name="Bellgard M.I."/>
        </authorList>
    </citation>
    <scope>NUCLEOTIDE SEQUENCE</scope>
    <source>
        <tissue evidence="3">Shoot tissue taken approximately 20 cm above the soil surface</tissue>
    </source>
</reference>
<dbReference type="PANTHER" id="PTHR23272">
    <property type="entry name" value="BED FINGER-RELATED"/>
    <property type="match status" value="1"/>
</dbReference>
<sequence length="386" mass="44754">MCDEVSDDLIHLITMDGKVLDEAFMVVWTIMGSFRLSEFVKKRIISMNGVMIPELCHTAYVDNVLHTIARCFRYANWRFTYDVHSEMRTLNAMTRQEREKLLSDLGLECLRAYDEDWYSCYCSLEILRKKTSSTTTVTISKFSQLLCKLWGAIYRAIRTISASRCSTSNLCLIELLKLREVLQYEQATNSDDDDITERLLREAKDRLDEAIRDSYLVWSIPLVLDPRYKLKYIKFSLERAFGSEAAANMISEVARTINHVYTCVNMEDDDEDDGEISVDNADPLEQAWDEECLLQDSIREVDNCPEAKTTELDRYLQDPLVPRVKGFDILKWWKKNSQKYPKVAQIARPALAMPTCSKLSSGQIAYVRSIVRGYSKYPYIPLNQYE</sequence>
<dbReference type="Pfam" id="PF05699">
    <property type="entry name" value="Dimer_Tnp_hAT"/>
    <property type="match status" value="1"/>
</dbReference>
<evidence type="ECO:0000259" key="1">
    <source>
        <dbReference type="Pfam" id="PF05699"/>
    </source>
</evidence>
<evidence type="ECO:0008006" key="4">
    <source>
        <dbReference type="Google" id="ProtNLM"/>
    </source>
</evidence>
<dbReference type="InterPro" id="IPR025525">
    <property type="entry name" value="hAT-like_transposase_RNase-H"/>
</dbReference>
<evidence type="ECO:0000313" key="3">
    <source>
        <dbReference type="EMBL" id="JAD69666.1"/>
    </source>
</evidence>
<dbReference type="InterPro" id="IPR012337">
    <property type="entry name" value="RNaseH-like_sf"/>
</dbReference>
<dbReference type="PANTHER" id="PTHR23272:SF104">
    <property type="entry name" value="HAT FAMILY DIMERISATION DOMAIN CONTAINING PROTEIN, EXPRESSED"/>
    <property type="match status" value="1"/>
</dbReference>
<evidence type="ECO:0000259" key="2">
    <source>
        <dbReference type="Pfam" id="PF14372"/>
    </source>
</evidence>
<dbReference type="GO" id="GO:0003677">
    <property type="term" value="F:DNA binding"/>
    <property type="evidence" value="ECO:0007669"/>
    <property type="project" value="InterPro"/>
</dbReference>
<name>A0A0A9C283_ARUDO</name>
<protein>
    <recommendedName>
        <fullName evidence="4">HAT C-terminal dimerisation domain-containing protein</fullName>
    </recommendedName>
</protein>
<organism evidence="3">
    <name type="scientific">Arundo donax</name>
    <name type="common">Giant reed</name>
    <name type="synonym">Donax arundinaceus</name>
    <dbReference type="NCBI Taxonomy" id="35708"/>
    <lineage>
        <taxon>Eukaryota</taxon>
        <taxon>Viridiplantae</taxon>
        <taxon>Streptophyta</taxon>
        <taxon>Embryophyta</taxon>
        <taxon>Tracheophyta</taxon>
        <taxon>Spermatophyta</taxon>
        <taxon>Magnoliopsida</taxon>
        <taxon>Liliopsida</taxon>
        <taxon>Poales</taxon>
        <taxon>Poaceae</taxon>
        <taxon>PACMAD clade</taxon>
        <taxon>Arundinoideae</taxon>
        <taxon>Arundineae</taxon>
        <taxon>Arundo</taxon>
    </lineage>
</organism>